<comment type="caution">
    <text evidence="2">The sequence shown here is derived from an EMBL/GenBank/DDBJ whole genome shotgun (WGS) entry which is preliminary data.</text>
</comment>
<accession>A0A150JL37</accession>
<evidence type="ECO:0000313" key="4">
    <source>
        <dbReference type="Proteomes" id="UP000092420"/>
    </source>
</evidence>
<dbReference type="Proteomes" id="UP000092420">
    <property type="component" value="Unassembled WGS sequence"/>
</dbReference>
<feature type="domain" description="SprT-like" evidence="1">
    <location>
        <begin position="112"/>
        <end position="201"/>
    </location>
</feature>
<dbReference type="GO" id="GO:0006950">
    <property type="term" value="P:response to stress"/>
    <property type="evidence" value="ECO:0007669"/>
    <property type="project" value="UniProtKB-ARBA"/>
</dbReference>
<organism evidence="2 4">
    <name type="scientific">Candidatus Methanofastidiosum methylothiophilum</name>
    <dbReference type="NCBI Taxonomy" id="1705564"/>
    <lineage>
        <taxon>Archaea</taxon>
        <taxon>Methanobacteriati</taxon>
        <taxon>Methanobacteriota</taxon>
        <taxon>Stenosarchaea group</taxon>
        <taxon>Candidatus Methanofastidiosia</taxon>
        <taxon>Candidatus Methanofastidiosales</taxon>
        <taxon>Candidatus Methanofastidiosaceae</taxon>
        <taxon>Candidatus Methanofastidiosum</taxon>
    </lineage>
</organism>
<dbReference type="AlphaFoldDB" id="A0A150JJW8"/>
<dbReference type="EMBL" id="LNJE01000009">
    <property type="protein sequence ID" value="KYC57798.1"/>
    <property type="molecule type" value="Genomic_DNA"/>
</dbReference>
<dbReference type="Gene3D" id="3.30.2010.10">
    <property type="entry name" value="Metalloproteases ('zincins'), catalytic domain"/>
    <property type="match status" value="1"/>
</dbReference>
<evidence type="ECO:0000313" key="3">
    <source>
        <dbReference type="EMBL" id="KYC57798.1"/>
    </source>
</evidence>
<gene>
    <name evidence="2" type="ORF">AN188_00042</name>
    <name evidence="3" type="ORF">APG09_00939</name>
</gene>
<name>A0A150JJW8_9EURY</name>
<dbReference type="Pfam" id="PF10263">
    <property type="entry name" value="SprT-like"/>
    <property type="match status" value="1"/>
</dbReference>
<evidence type="ECO:0000259" key="1">
    <source>
        <dbReference type="Pfam" id="PF10263"/>
    </source>
</evidence>
<dbReference type="EMBL" id="LNJB01000001">
    <property type="protein sequence ID" value="KYC55393.1"/>
    <property type="molecule type" value="Genomic_DNA"/>
</dbReference>
<dbReference type="InterPro" id="IPR006640">
    <property type="entry name" value="SprT-like_domain"/>
</dbReference>
<accession>A0A150JJW8</accession>
<evidence type="ECO:0000313" key="2">
    <source>
        <dbReference type="EMBL" id="KYC55393.1"/>
    </source>
</evidence>
<proteinExistence type="predicted"/>
<protein>
    <submittedName>
        <fullName evidence="2">SprT-like family protein</fullName>
    </submittedName>
</protein>
<reference evidence="2 4" key="1">
    <citation type="journal article" date="2016" name="ISME J.">
        <title>Chasing the elusive Euryarchaeota class WSA2: genomes reveal a uniquely fastidious methyl-reducing methanogen.</title>
        <authorList>
            <person name="Nobu M.K."/>
            <person name="Narihiro T."/>
            <person name="Kuroda K."/>
            <person name="Mei R."/>
            <person name="Liu W.T."/>
        </authorList>
    </citation>
    <scope>NUCLEOTIDE SEQUENCE [LARGE SCALE GENOMIC DNA]</scope>
    <source>
        <strain evidence="2">ADurb1013_Bin02101</strain>
        <strain evidence="3">ADurb1213_Bin02801</strain>
    </source>
</reference>
<accession>A0A150JDT3</accession>
<sequence>MDIKLTQIFSNVSLNLGIKHKIVSEYYSYKHIKNTARAKKGILYVRVSDKLKDAPLEIKEALAYILLSKIKGTRVAPRYKRTYNDFIHELIINEPSDITSGLHKPIGIYFDLEEIFYCINNNYFSNEVPTPALRWSKKKAYRIFGRYDRAKNEIIISRLLDEKKTPRFVIEYIMYHEMLHIKFGFTYKKGRRRVHTRQFKKEDEKFPFYTESIDYLKEISGREKRSLF</sequence>